<evidence type="ECO:0000256" key="1">
    <source>
        <dbReference type="SAM" id="Phobius"/>
    </source>
</evidence>
<reference evidence="2 3" key="1">
    <citation type="submission" date="2017-05" db="EMBL/GenBank/DDBJ databases">
        <title>The Genome Sequence of Tsuchiyaea wingfieldii DSM 27421.</title>
        <authorList>
            <person name="Cuomo C."/>
            <person name="Passer A."/>
            <person name="Billmyre B."/>
            <person name="Heitman J."/>
        </authorList>
    </citation>
    <scope>NUCLEOTIDE SEQUENCE [LARGE SCALE GENOMIC DNA]</scope>
    <source>
        <strain evidence="2 3">DSM 27421</strain>
    </source>
</reference>
<keyword evidence="1" id="KW-1133">Transmembrane helix</keyword>
<comment type="caution">
    <text evidence="2">The sequence shown here is derived from an EMBL/GenBank/DDBJ whole genome shotgun (WGS) entry which is preliminary data.</text>
</comment>
<accession>A0A5D3AUL3</accession>
<gene>
    <name evidence="2" type="ORF">B9479_004205</name>
</gene>
<proteinExistence type="predicted"/>
<name>A0A5D3AUL3_9TREE</name>
<organism evidence="2 3">
    <name type="scientific">Cryptococcus floricola</name>
    <dbReference type="NCBI Taxonomy" id="2591691"/>
    <lineage>
        <taxon>Eukaryota</taxon>
        <taxon>Fungi</taxon>
        <taxon>Dikarya</taxon>
        <taxon>Basidiomycota</taxon>
        <taxon>Agaricomycotina</taxon>
        <taxon>Tremellomycetes</taxon>
        <taxon>Tremellales</taxon>
        <taxon>Cryptococcaceae</taxon>
        <taxon>Cryptococcus</taxon>
    </lineage>
</organism>
<keyword evidence="1" id="KW-0472">Membrane</keyword>
<dbReference type="AlphaFoldDB" id="A0A5D3AUL3"/>
<evidence type="ECO:0000313" key="2">
    <source>
        <dbReference type="EMBL" id="TYJ55167.1"/>
    </source>
</evidence>
<keyword evidence="3" id="KW-1185">Reference proteome</keyword>
<dbReference type="Proteomes" id="UP000322245">
    <property type="component" value="Unassembled WGS sequence"/>
</dbReference>
<keyword evidence="1" id="KW-0812">Transmembrane</keyword>
<dbReference type="EMBL" id="NIDF01000045">
    <property type="protein sequence ID" value="TYJ55167.1"/>
    <property type="molecule type" value="Genomic_DNA"/>
</dbReference>
<sequence>MVDGGKAVCADVDLHDNAIPPPTQPVAPSLEPVVHAPEPVAPTSQPVAHPASRSLVPVRRWRELLPIVPNALPSGDGGFDGVMRDLFANIADQDKRAYDAWIEIEFRRVASRGLRPGEENDARNEAKKEIDDHREFSVWATAVIPTIVFILTLAGYIIG</sequence>
<feature type="transmembrane region" description="Helical" evidence="1">
    <location>
        <begin position="136"/>
        <end position="158"/>
    </location>
</feature>
<protein>
    <submittedName>
        <fullName evidence="2">Uncharacterized protein</fullName>
    </submittedName>
</protein>
<evidence type="ECO:0000313" key="3">
    <source>
        <dbReference type="Proteomes" id="UP000322245"/>
    </source>
</evidence>